<dbReference type="InterPro" id="IPR047865">
    <property type="entry name" value="Ribosomal_uL10_bac_type"/>
</dbReference>
<comment type="function">
    <text evidence="5">Forms part of the ribosomal stalk, playing a central role in the interaction of the ribosome with GTP-bound translation factors.</text>
</comment>
<dbReference type="GO" id="GO:0070180">
    <property type="term" value="F:large ribosomal subunit rRNA binding"/>
    <property type="evidence" value="ECO:0007669"/>
    <property type="project" value="UniProtKB-UniRule"/>
</dbReference>
<comment type="subunit">
    <text evidence="5">Part of the ribosomal stalk of the 50S ribosomal subunit. The N-terminus interacts with L11 and the large rRNA to form the base of the stalk. The C-terminus forms an elongated spine to which L12 dimers bind in a sequential fashion forming a multimeric L10(L12)X complex.</text>
</comment>
<evidence type="ECO:0000256" key="2">
    <source>
        <dbReference type="ARBA" id="ARBA00022980"/>
    </source>
</evidence>
<dbReference type="PROSITE" id="PS01109">
    <property type="entry name" value="RIBOSOMAL_L10"/>
    <property type="match status" value="1"/>
</dbReference>
<gene>
    <name evidence="5" type="primary">rplJ</name>
    <name evidence="6" type="ORF">U472_04655</name>
</gene>
<name>A0A1C0ABX9_9FIRM</name>
<keyword evidence="5" id="KW-0699">rRNA-binding</keyword>
<evidence type="ECO:0000256" key="3">
    <source>
        <dbReference type="ARBA" id="ARBA00023274"/>
    </source>
</evidence>
<dbReference type="NCBIfam" id="NF000955">
    <property type="entry name" value="PRK00099.1-1"/>
    <property type="match status" value="1"/>
</dbReference>
<keyword evidence="2 5" id="KW-0689">Ribosomal protein</keyword>
<evidence type="ECO:0000313" key="7">
    <source>
        <dbReference type="Proteomes" id="UP000093514"/>
    </source>
</evidence>
<dbReference type="InterPro" id="IPR002363">
    <property type="entry name" value="Ribosomal_uL10_CS_bac"/>
</dbReference>
<dbReference type="SUPFAM" id="SSF160369">
    <property type="entry name" value="Ribosomal protein L10-like"/>
    <property type="match status" value="1"/>
</dbReference>
<proteinExistence type="inferred from homology"/>
<accession>A0A1C0ABX9</accession>
<dbReference type="InterPro" id="IPR001790">
    <property type="entry name" value="Ribosomal_uL10"/>
</dbReference>
<dbReference type="Gene3D" id="6.10.250.290">
    <property type="match status" value="1"/>
</dbReference>
<sequence length="173" mass="18892">MGQRREKELVVQELIEKFSNSKSAILTDYRGLNVAEVTELRAKLREAGVEYKVVKNTLAYLAAKETGYEGIKEYLAGPTAIAFSEEDPVAPAKVLSDFAKDHENLEIKSGILSGDILDIKGVKALADIPPREVLLAQIARGMKAPISGLVYSLKYPINGLVYALSAIKDKKAE</sequence>
<protein>
    <recommendedName>
        <fullName evidence="4 5">Large ribosomal subunit protein uL10</fullName>
    </recommendedName>
</protein>
<dbReference type="HAMAP" id="MF_00362">
    <property type="entry name" value="Ribosomal_uL10"/>
    <property type="match status" value="1"/>
</dbReference>
<evidence type="ECO:0000256" key="1">
    <source>
        <dbReference type="ARBA" id="ARBA00008889"/>
    </source>
</evidence>
<dbReference type="Proteomes" id="UP000093514">
    <property type="component" value="Unassembled WGS sequence"/>
</dbReference>
<dbReference type="Pfam" id="PF00466">
    <property type="entry name" value="Ribosomal_L10"/>
    <property type="match status" value="1"/>
</dbReference>
<comment type="caution">
    <text evidence="6">The sequence shown here is derived from an EMBL/GenBank/DDBJ whole genome shotgun (WGS) entry which is preliminary data.</text>
</comment>
<dbReference type="AlphaFoldDB" id="A0A1C0ABX9"/>
<dbReference type="RefSeq" id="WP_068716004.1">
    <property type="nucleotide sequence ID" value="NZ_LWDV01000007.1"/>
</dbReference>
<evidence type="ECO:0000256" key="5">
    <source>
        <dbReference type="HAMAP-Rule" id="MF_00362"/>
    </source>
</evidence>
<keyword evidence="5" id="KW-0694">RNA-binding</keyword>
<dbReference type="InterPro" id="IPR043141">
    <property type="entry name" value="Ribosomal_uL10-like_sf"/>
</dbReference>
<dbReference type="InterPro" id="IPR022973">
    <property type="entry name" value="Ribosomal_uL10_bac"/>
</dbReference>
<reference evidence="6 7" key="2">
    <citation type="submission" date="2016-08" db="EMBL/GenBank/DDBJ databases">
        <title>Orenia metallireducens sp. nov. strain Z6, a Novel Metal-reducing Firmicute from the Deep Subsurface.</title>
        <authorList>
            <person name="Maxim B.I."/>
            <person name="Kenneth K."/>
            <person name="Flynn T.M."/>
            <person name="Oloughlin E.J."/>
            <person name="Locke R.A."/>
            <person name="Weber J.R."/>
            <person name="Egan S.M."/>
            <person name="Mackie R.I."/>
            <person name="Cann I.K."/>
        </authorList>
    </citation>
    <scope>NUCLEOTIDE SEQUENCE [LARGE SCALE GENOMIC DNA]</scope>
    <source>
        <strain evidence="6 7">Z6</strain>
    </source>
</reference>
<keyword evidence="3 5" id="KW-0687">Ribonucleoprotein</keyword>
<dbReference type="CDD" id="cd05797">
    <property type="entry name" value="Ribosomal_L10"/>
    <property type="match status" value="1"/>
</dbReference>
<comment type="similarity">
    <text evidence="1 5">Belongs to the universal ribosomal protein uL10 family.</text>
</comment>
<dbReference type="GO" id="GO:0006412">
    <property type="term" value="P:translation"/>
    <property type="evidence" value="ECO:0007669"/>
    <property type="project" value="UniProtKB-UniRule"/>
</dbReference>
<evidence type="ECO:0000313" key="6">
    <source>
        <dbReference type="EMBL" id="OCL27848.1"/>
    </source>
</evidence>
<reference evidence="7" key="1">
    <citation type="submission" date="2016-07" db="EMBL/GenBank/DDBJ databases">
        <authorList>
            <person name="Florea S."/>
            <person name="Webb J.S."/>
            <person name="Jaromczyk J."/>
            <person name="Schardl C.L."/>
        </authorList>
    </citation>
    <scope>NUCLEOTIDE SEQUENCE [LARGE SCALE GENOMIC DNA]</scope>
    <source>
        <strain evidence="7">Z6</strain>
    </source>
</reference>
<dbReference type="PANTHER" id="PTHR11560">
    <property type="entry name" value="39S RIBOSOMAL PROTEIN L10, MITOCHONDRIAL"/>
    <property type="match status" value="1"/>
</dbReference>
<dbReference type="GO" id="GO:0003735">
    <property type="term" value="F:structural constituent of ribosome"/>
    <property type="evidence" value="ECO:0007669"/>
    <property type="project" value="InterPro"/>
</dbReference>
<dbReference type="EMBL" id="LWDV01000007">
    <property type="protein sequence ID" value="OCL27848.1"/>
    <property type="molecule type" value="Genomic_DNA"/>
</dbReference>
<dbReference type="GO" id="GO:0015934">
    <property type="term" value="C:large ribosomal subunit"/>
    <property type="evidence" value="ECO:0007669"/>
    <property type="project" value="InterPro"/>
</dbReference>
<dbReference type="Gene3D" id="3.30.70.1730">
    <property type="match status" value="1"/>
</dbReference>
<evidence type="ECO:0000256" key="4">
    <source>
        <dbReference type="ARBA" id="ARBA00035202"/>
    </source>
</evidence>
<keyword evidence="7" id="KW-1185">Reference proteome</keyword>
<organism evidence="6 7">
    <name type="scientific">Orenia metallireducens</name>
    <dbReference type="NCBI Taxonomy" id="1413210"/>
    <lineage>
        <taxon>Bacteria</taxon>
        <taxon>Bacillati</taxon>
        <taxon>Bacillota</taxon>
        <taxon>Clostridia</taxon>
        <taxon>Halanaerobiales</taxon>
        <taxon>Halobacteroidaceae</taxon>
        <taxon>Orenia</taxon>
    </lineage>
</organism>